<name>A0A061E544_THECC</name>
<accession>A0A061E544</accession>
<dbReference type="Gramene" id="EOY00130">
    <property type="protein sequence ID" value="EOY00130"/>
    <property type="gene ID" value="TCM_009672"/>
</dbReference>
<dbReference type="EMBL" id="CM001880">
    <property type="protein sequence ID" value="EOY00130.1"/>
    <property type="molecule type" value="Genomic_DNA"/>
</dbReference>
<evidence type="ECO:0008006" key="3">
    <source>
        <dbReference type="Google" id="ProtNLM"/>
    </source>
</evidence>
<proteinExistence type="predicted"/>
<reference evidence="1 2" key="1">
    <citation type="journal article" date="2013" name="Genome Biol.">
        <title>The genome sequence of the most widely cultivated cacao type and its use to identify candidate genes regulating pod color.</title>
        <authorList>
            <person name="Motamayor J.C."/>
            <person name="Mockaitis K."/>
            <person name="Schmutz J."/>
            <person name="Haiminen N."/>
            <person name="Iii D.L."/>
            <person name="Cornejo O."/>
            <person name="Findley S.D."/>
            <person name="Zheng P."/>
            <person name="Utro F."/>
            <person name="Royaert S."/>
            <person name="Saski C."/>
            <person name="Jenkins J."/>
            <person name="Podicheti R."/>
            <person name="Zhao M."/>
            <person name="Scheffler B.E."/>
            <person name="Stack J.C."/>
            <person name="Feltus F.A."/>
            <person name="Mustiga G.M."/>
            <person name="Amores F."/>
            <person name="Phillips W."/>
            <person name="Marelli J.P."/>
            <person name="May G.D."/>
            <person name="Shapiro H."/>
            <person name="Ma J."/>
            <person name="Bustamante C.D."/>
            <person name="Schnell R.J."/>
            <person name="Main D."/>
            <person name="Gilbert D."/>
            <person name="Parida L."/>
            <person name="Kuhn D.N."/>
        </authorList>
    </citation>
    <scope>NUCLEOTIDE SEQUENCE [LARGE SCALE GENOMIC DNA]</scope>
    <source>
        <strain evidence="2">cv. Matina 1-6</strain>
    </source>
</reference>
<organism evidence="1 2">
    <name type="scientific">Theobroma cacao</name>
    <name type="common">Cacao</name>
    <name type="synonym">Cocoa</name>
    <dbReference type="NCBI Taxonomy" id="3641"/>
    <lineage>
        <taxon>Eukaryota</taxon>
        <taxon>Viridiplantae</taxon>
        <taxon>Streptophyta</taxon>
        <taxon>Embryophyta</taxon>
        <taxon>Tracheophyta</taxon>
        <taxon>Spermatophyta</taxon>
        <taxon>Magnoliopsida</taxon>
        <taxon>eudicotyledons</taxon>
        <taxon>Gunneridae</taxon>
        <taxon>Pentapetalae</taxon>
        <taxon>rosids</taxon>
        <taxon>malvids</taxon>
        <taxon>Malvales</taxon>
        <taxon>Malvaceae</taxon>
        <taxon>Byttnerioideae</taxon>
        <taxon>Theobroma</taxon>
    </lineage>
</organism>
<dbReference type="AlphaFoldDB" id="A0A061E544"/>
<dbReference type="PANTHER" id="PTHR47481:SF22">
    <property type="entry name" value="RETROTRANSPOSON GAG DOMAIN-CONTAINING PROTEIN"/>
    <property type="match status" value="1"/>
</dbReference>
<sequence>MINRWIRALPSNIHQTSAANPLELASNVDYQDYTQKDQFLLHAIIASTTESIVSLFASYNTSFEAWQKMNHLFANKSRSHMMNLREKLSQPTSNKSITRYFQL</sequence>
<dbReference type="Proteomes" id="UP000026915">
    <property type="component" value="Chromosome 2"/>
</dbReference>
<evidence type="ECO:0000313" key="2">
    <source>
        <dbReference type="Proteomes" id="UP000026915"/>
    </source>
</evidence>
<dbReference type="InParanoid" id="A0A061E544"/>
<dbReference type="HOGENOM" id="CLU_2268696_0_0_1"/>
<protein>
    <recommendedName>
        <fullName evidence="3">Retrotransposon Copia-like N-terminal domain-containing protein</fullName>
    </recommendedName>
</protein>
<dbReference type="PANTHER" id="PTHR47481">
    <property type="match status" value="1"/>
</dbReference>
<keyword evidence="2" id="KW-1185">Reference proteome</keyword>
<gene>
    <name evidence="1" type="ORF">TCM_009672</name>
</gene>
<evidence type="ECO:0000313" key="1">
    <source>
        <dbReference type="EMBL" id="EOY00130.1"/>
    </source>
</evidence>